<feature type="domain" description="Beta-lactamase-related" evidence="1">
    <location>
        <begin position="1"/>
        <end position="48"/>
    </location>
</feature>
<dbReference type="OrthoDB" id="9814204at2"/>
<dbReference type="SUPFAM" id="SSF56601">
    <property type="entry name" value="beta-lactamase/transpeptidase-like"/>
    <property type="match status" value="1"/>
</dbReference>
<organism evidence="2 3">
    <name type="scientific">Paracoccus tibetensis</name>
    <dbReference type="NCBI Taxonomy" id="336292"/>
    <lineage>
        <taxon>Bacteria</taxon>
        <taxon>Pseudomonadati</taxon>
        <taxon>Pseudomonadota</taxon>
        <taxon>Alphaproteobacteria</taxon>
        <taxon>Rhodobacterales</taxon>
        <taxon>Paracoccaceae</taxon>
        <taxon>Paracoccus</taxon>
    </lineage>
</organism>
<gene>
    <name evidence="2" type="ORF">SAMN05660710_03712</name>
</gene>
<dbReference type="EMBL" id="FMVT01000023">
    <property type="protein sequence ID" value="SCY96046.1"/>
    <property type="molecule type" value="Genomic_DNA"/>
</dbReference>
<dbReference type="InterPro" id="IPR001466">
    <property type="entry name" value="Beta-lactam-related"/>
</dbReference>
<dbReference type="AlphaFoldDB" id="A0A1G5K637"/>
<name>A0A1G5K637_9RHOB</name>
<dbReference type="Gene3D" id="3.40.710.10">
    <property type="entry name" value="DD-peptidase/beta-lactamase superfamily"/>
    <property type="match status" value="1"/>
</dbReference>
<protein>
    <submittedName>
        <fullName evidence="2">Beta-lactamase</fullName>
    </submittedName>
</protein>
<accession>A0A1G5K637</accession>
<dbReference type="RefSeq" id="WP_139166036.1">
    <property type="nucleotide sequence ID" value="NZ_FMVT01000023.1"/>
</dbReference>
<evidence type="ECO:0000313" key="2">
    <source>
        <dbReference type="EMBL" id="SCY96046.1"/>
    </source>
</evidence>
<keyword evidence="3" id="KW-1185">Reference proteome</keyword>
<evidence type="ECO:0000313" key="3">
    <source>
        <dbReference type="Proteomes" id="UP000199502"/>
    </source>
</evidence>
<evidence type="ECO:0000259" key="1">
    <source>
        <dbReference type="Pfam" id="PF00144"/>
    </source>
</evidence>
<proteinExistence type="predicted"/>
<sequence length="51" mass="5620">MEVMAALPRTHEPGMHHTYSTGETQVLGEVVHGAVGKPLSVYLAEKIWHHS</sequence>
<dbReference type="Pfam" id="PF00144">
    <property type="entry name" value="Beta-lactamase"/>
    <property type="match status" value="1"/>
</dbReference>
<dbReference type="InterPro" id="IPR012338">
    <property type="entry name" value="Beta-lactam/transpept-like"/>
</dbReference>
<dbReference type="STRING" id="336292.SAMN05660710_03712"/>
<dbReference type="Proteomes" id="UP000199502">
    <property type="component" value="Unassembled WGS sequence"/>
</dbReference>
<reference evidence="2 3" key="1">
    <citation type="submission" date="2016-10" db="EMBL/GenBank/DDBJ databases">
        <authorList>
            <person name="de Groot N.N."/>
        </authorList>
    </citation>
    <scope>NUCLEOTIDE SEQUENCE [LARGE SCALE GENOMIC DNA]</scope>
    <source>
        <strain evidence="2 3">CGMCC 1.8925</strain>
    </source>
</reference>